<dbReference type="InterPro" id="IPR005311">
    <property type="entry name" value="PBP_dimer"/>
</dbReference>
<gene>
    <name evidence="17" type="primary">mrdA</name>
    <name evidence="17" type="ORF">ACFQMG_14630</name>
</gene>
<dbReference type="RefSeq" id="WP_345705916.1">
    <property type="nucleotide sequence ID" value="NZ_BAABKV010000001.1"/>
</dbReference>
<evidence type="ECO:0000313" key="17">
    <source>
        <dbReference type="EMBL" id="MFC7180790.1"/>
    </source>
</evidence>
<keyword evidence="10" id="KW-0573">Peptidoglycan synthesis</keyword>
<evidence type="ECO:0000256" key="7">
    <source>
        <dbReference type="ARBA" id="ARBA00022692"/>
    </source>
</evidence>
<evidence type="ECO:0000256" key="8">
    <source>
        <dbReference type="ARBA" id="ARBA00022801"/>
    </source>
</evidence>
<keyword evidence="11" id="KW-1133">Transmembrane helix</keyword>
<evidence type="ECO:0000313" key="18">
    <source>
        <dbReference type="Proteomes" id="UP001596435"/>
    </source>
</evidence>
<dbReference type="Gene3D" id="3.40.710.10">
    <property type="entry name" value="DD-peptidase/beta-lactamase superfamily"/>
    <property type="match status" value="1"/>
</dbReference>
<dbReference type="Proteomes" id="UP001596435">
    <property type="component" value="Unassembled WGS sequence"/>
</dbReference>
<proteinExistence type="inferred from homology"/>
<feature type="domain" description="Penicillin-binding protein dimerisation" evidence="16">
    <location>
        <begin position="60"/>
        <end position="247"/>
    </location>
</feature>
<keyword evidence="13" id="KW-0961">Cell wall biogenesis/degradation</keyword>
<evidence type="ECO:0000256" key="13">
    <source>
        <dbReference type="ARBA" id="ARBA00023316"/>
    </source>
</evidence>
<protein>
    <submittedName>
        <fullName evidence="17">Penicillin-binding protein 2</fullName>
        <ecNumber evidence="17">3.4.16.4</ecNumber>
    </submittedName>
</protein>
<dbReference type="PANTHER" id="PTHR30627">
    <property type="entry name" value="PEPTIDOGLYCAN D,D-TRANSPEPTIDASE"/>
    <property type="match status" value="1"/>
</dbReference>
<evidence type="ECO:0000256" key="12">
    <source>
        <dbReference type="ARBA" id="ARBA00023136"/>
    </source>
</evidence>
<keyword evidence="12" id="KW-0472">Membrane</keyword>
<dbReference type="InterPro" id="IPR050515">
    <property type="entry name" value="Beta-lactam/transpept"/>
</dbReference>
<evidence type="ECO:0000256" key="4">
    <source>
        <dbReference type="ARBA" id="ARBA00022475"/>
    </source>
</evidence>
<keyword evidence="8 17" id="KW-0378">Hydrolase</keyword>
<evidence type="ECO:0000256" key="3">
    <source>
        <dbReference type="ARBA" id="ARBA00007171"/>
    </source>
</evidence>
<comment type="caution">
    <text evidence="17">The sequence shown here is derived from an EMBL/GenBank/DDBJ whole genome shotgun (WGS) entry which is preliminary data.</text>
</comment>
<keyword evidence="9" id="KW-0133">Cell shape</keyword>
<evidence type="ECO:0000259" key="15">
    <source>
        <dbReference type="Pfam" id="PF00905"/>
    </source>
</evidence>
<feature type="compositionally biased region" description="Basic and acidic residues" evidence="14">
    <location>
        <begin position="199"/>
        <end position="211"/>
    </location>
</feature>
<name>A0ABW2FYX7_9ACTN</name>
<dbReference type="InterPro" id="IPR012338">
    <property type="entry name" value="Beta-lactam/transpept-like"/>
</dbReference>
<dbReference type="InterPro" id="IPR036138">
    <property type="entry name" value="PBP_dimer_sf"/>
</dbReference>
<feature type="domain" description="Penicillin-binding protein transpeptidase" evidence="15">
    <location>
        <begin position="300"/>
        <end position="654"/>
    </location>
</feature>
<reference evidence="18" key="1">
    <citation type="journal article" date="2019" name="Int. J. Syst. Evol. Microbiol.">
        <title>The Global Catalogue of Microorganisms (GCM) 10K type strain sequencing project: providing services to taxonomists for standard genome sequencing and annotation.</title>
        <authorList>
            <consortium name="The Broad Institute Genomics Platform"/>
            <consortium name="The Broad Institute Genome Sequencing Center for Infectious Disease"/>
            <person name="Wu L."/>
            <person name="Ma J."/>
        </authorList>
    </citation>
    <scope>NUCLEOTIDE SEQUENCE [LARGE SCALE GENOMIC DNA]</scope>
    <source>
        <strain evidence="18">CGMCC 1.12859</strain>
    </source>
</reference>
<evidence type="ECO:0000256" key="1">
    <source>
        <dbReference type="ARBA" id="ARBA00004167"/>
    </source>
</evidence>
<dbReference type="InterPro" id="IPR001460">
    <property type="entry name" value="PCN-bd_Tpept"/>
</dbReference>
<dbReference type="EC" id="3.4.16.4" evidence="17"/>
<evidence type="ECO:0000256" key="14">
    <source>
        <dbReference type="SAM" id="MobiDB-lite"/>
    </source>
</evidence>
<keyword evidence="18" id="KW-1185">Reference proteome</keyword>
<feature type="region of interest" description="Disordered" evidence="14">
    <location>
        <begin position="199"/>
        <end position="218"/>
    </location>
</feature>
<evidence type="ECO:0000256" key="9">
    <source>
        <dbReference type="ARBA" id="ARBA00022960"/>
    </source>
</evidence>
<keyword evidence="5" id="KW-0997">Cell inner membrane</keyword>
<feature type="region of interest" description="Disordered" evidence="14">
    <location>
        <begin position="708"/>
        <end position="731"/>
    </location>
</feature>
<evidence type="ECO:0000256" key="2">
    <source>
        <dbReference type="ARBA" id="ARBA00004236"/>
    </source>
</evidence>
<dbReference type="PANTHER" id="PTHR30627:SF2">
    <property type="entry name" value="PEPTIDOGLYCAN D,D-TRANSPEPTIDASE MRDA"/>
    <property type="match status" value="1"/>
</dbReference>
<evidence type="ECO:0000259" key="16">
    <source>
        <dbReference type="Pfam" id="PF03717"/>
    </source>
</evidence>
<dbReference type="Gene3D" id="3.90.1310.10">
    <property type="entry name" value="Penicillin-binding protein 2a (Domain 2)"/>
    <property type="match status" value="1"/>
</dbReference>
<organism evidence="17 18">
    <name type="scientific">Kitasatospora paranensis</name>
    <dbReference type="NCBI Taxonomy" id="258053"/>
    <lineage>
        <taxon>Bacteria</taxon>
        <taxon>Bacillati</taxon>
        <taxon>Actinomycetota</taxon>
        <taxon>Actinomycetes</taxon>
        <taxon>Kitasatosporales</taxon>
        <taxon>Streptomycetaceae</taxon>
        <taxon>Kitasatospora</taxon>
    </lineage>
</organism>
<dbReference type="SUPFAM" id="SSF56519">
    <property type="entry name" value="Penicillin binding protein dimerisation domain"/>
    <property type="match status" value="1"/>
</dbReference>
<comment type="subcellular location">
    <subcellularLocation>
        <location evidence="2">Cell membrane</location>
    </subcellularLocation>
    <subcellularLocation>
        <location evidence="1">Membrane</location>
        <topology evidence="1">Single-pass membrane protein</topology>
    </subcellularLocation>
</comment>
<sequence>MSNIPETGRTMRVTIRLVVLQILVLSLLATLGGRLWYLQIRTGSQYAAEAQGNHIREVVEPAVRGEILDASGRVMVGNQTKLVVSVSRTELLQQKDRGKAVLARLADVLGMPAKDVQDKVRLCDAKTPKPCWNGSPYQPIPVTQQATTQQAMQIMERREDFPGVTAQPTAVRSYTGVEGASAAQVLGYLSPVTDEEVTKTADKTGRERRLPSDQIGRAGLESVYDDDLRGTTGVDKLEVDNLGKVIGSAGTVPAQPGNNLVTSIDARVQKTVEDQLQQAMTDARKVYDNETHKNYEADSGAAVVMDVHTGRIIAMASAPTFDPNLWVGGISAKDYAALNDKSSNYPLINRAIQGLSAPGSTFKVISTTAAVQAGYSLDGHYPCPPSLTIGGREFKNFEGESFGDISLEKALEISCDTVFYGLAYDQWQKDGGIKPKNPADWFTKTAHEYGLGAKTGVDLPGEVPGRVPDRQWKQAFFDANQKAWCAQAARGGHEYADEIARENCVDGNVMRAGDAVNFAIGQGDTLVTPLQMARIYSALSNGGTLYRPSIGKAIMSPDGKLVRDIAPHVDGKIPAQGKLLDYIDQATAGVVTSGTAAWKFVGAGWPQGKIELHAKTGTAEVAGKQTTSWLTTYSADYAVVMTISQGGTGSGGSGDSVRRIYQALYGVDDKGAIDGGKALLPKPQAELPKFNPDGTAIIKQADYPGGQAYPSGAEFLDPTPATGSSTPTSLDLAAVEPARVTGRSRA</sequence>
<dbReference type="GO" id="GO:0009002">
    <property type="term" value="F:serine-type D-Ala-D-Ala carboxypeptidase activity"/>
    <property type="evidence" value="ECO:0007669"/>
    <property type="project" value="UniProtKB-EC"/>
</dbReference>
<comment type="similarity">
    <text evidence="3">Belongs to the transpeptidase family.</text>
</comment>
<keyword evidence="7" id="KW-0812">Transmembrane</keyword>
<evidence type="ECO:0000256" key="11">
    <source>
        <dbReference type="ARBA" id="ARBA00022989"/>
    </source>
</evidence>
<keyword evidence="17" id="KW-0121">Carboxypeptidase</keyword>
<evidence type="ECO:0000256" key="5">
    <source>
        <dbReference type="ARBA" id="ARBA00022519"/>
    </source>
</evidence>
<dbReference type="SUPFAM" id="SSF56601">
    <property type="entry name" value="beta-lactamase/transpeptidase-like"/>
    <property type="match status" value="1"/>
</dbReference>
<feature type="compositionally biased region" description="Low complexity" evidence="14">
    <location>
        <begin position="718"/>
        <end position="729"/>
    </location>
</feature>
<dbReference type="InterPro" id="IPR017790">
    <property type="entry name" value="Penicillin-binding_protein_2"/>
</dbReference>
<dbReference type="Pfam" id="PF03717">
    <property type="entry name" value="PBP_dimer"/>
    <property type="match status" value="1"/>
</dbReference>
<evidence type="ECO:0000256" key="6">
    <source>
        <dbReference type="ARBA" id="ARBA00022670"/>
    </source>
</evidence>
<dbReference type="Pfam" id="PF00905">
    <property type="entry name" value="Transpeptidase"/>
    <property type="match status" value="1"/>
</dbReference>
<accession>A0ABW2FYX7</accession>
<evidence type="ECO:0000256" key="10">
    <source>
        <dbReference type="ARBA" id="ARBA00022984"/>
    </source>
</evidence>
<dbReference type="EMBL" id="JBHTAJ010000023">
    <property type="protein sequence ID" value="MFC7180790.1"/>
    <property type="molecule type" value="Genomic_DNA"/>
</dbReference>
<keyword evidence="4" id="KW-1003">Cell membrane</keyword>
<dbReference type="NCBIfam" id="TIGR03423">
    <property type="entry name" value="pbp2_mrdA"/>
    <property type="match status" value="1"/>
</dbReference>
<keyword evidence="6" id="KW-0645">Protease</keyword>